<sequence>MDATNRTTNPHSPFAPIQPQRASDEIAQQIRQLVSTKQLKAGDRLPSERDLSSTFNVSRNTLREALRSLEIAGLVELKKGGTGGAFIVAGGSGAVVASLLDLYHLGSITPEQLTEARVRIERIVVEAAAPRLTSEDMAALEANLAATQRAEDAGDFAERASIGLEFHAILGRATRNPILAITMEAILQITAQFVRSLGPEPNLFALPSKRRFIALLKSGDVQAAADEMTEYVTKVQDLYLSRANLRTSSATG</sequence>
<gene>
    <name evidence="7" type="ORF">NIE36_31800</name>
    <name evidence="6" type="ORF">OSB80_31865</name>
</gene>
<dbReference type="SUPFAM" id="SSF48008">
    <property type="entry name" value="GntR ligand-binding domain-like"/>
    <property type="match status" value="1"/>
</dbReference>
<evidence type="ECO:0000256" key="1">
    <source>
        <dbReference type="ARBA" id="ARBA00023015"/>
    </source>
</evidence>
<comment type="caution">
    <text evidence="7">The sequence shown here is derived from an EMBL/GenBank/DDBJ whole genome shotgun (WGS) entry which is preliminary data.</text>
</comment>
<dbReference type="RefSeq" id="WP_266260719.1">
    <property type="nucleotide sequence ID" value="NZ_JAMXWF010000035.1"/>
</dbReference>
<dbReference type="SUPFAM" id="SSF46785">
    <property type="entry name" value="Winged helix' DNA-binding domain"/>
    <property type="match status" value="1"/>
</dbReference>
<dbReference type="SMART" id="SM00345">
    <property type="entry name" value="HTH_GNTR"/>
    <property type="match status" value="1"/>
</dbReference>
<dbReference type="InterPro" id="IPR036390">
    <property type="entry name" value="WH_DNA-bd_sf"/>
</dbReference>
<evidence type="ECO:0000313" key="8">
    <source>
        <dbReference type="Proteomes" id="UP001209412"/>
    </source>
</evidence>
<evidence type="ECO:0000313" key="7">
    <source>
        <dbReference type="EMBL" id="MDQ6411743.1"/>
    </source>
</evidence>
<dbReference type="CDD" id="cd07377">
    <property type="entry name" value="WHTH_GntR"/>
    <property type="match status" value="1"/>
</dbReference>
<feature type="domain" description="HTH gntR-type" evidence="5">
    <location>
        <begin position="20"/>
        <end position="90"/>
    </location>
</feature>
<dbReference type="AlphaFoldDB" id="A0AAP5ER64"/>
<keyword evidence="2" id="KW-0238">DNA-binding</keyword>
<dbReference type="Pfam" id="PF07729">
    <property type="entry name" value="FCD"/>
    <property type="match status" value="1"/>
</dbReference>
<dbReference type="InterPro" id="IPR000524">
    <property type="entry name" value="Tscrpt_reg_HTH_GntR"/>
</dbReference>
<organism evidence="7 9">
    <name type="scientific">Paraburkholderia madseniana</name>
    <dbReference type="NCBI Taxonomy" id="2599607"/>
    <lineage>
        <taxon>Bacteria</taxon>
        <taxon>Pseudomonadati</taxon>
        <taxon>Pseudomonadota</taxon>
        <taxon>Betaproteobacteria</taxon>
        <taxon>Burkholderiales</taxon>
        <taxon>Burkholderiaceae</taxon>
        <taxon>Paraburkholderia</taxon>
    </lineage>
</organism>
<name>A0AAP5ER64_9BURK</name>
<evidence type="ECO:0000313" key="6">
    <source>
        <dbReference type="EMBL" id="MCX4149925.1"/>
    </source>
</evidence>
<dbReference type="Gene3D" id="1.10.10.10">
    <property type="entry name" value="Winged helix-like DNA-binding domain superfamily/Winged helix DNA-binding domain"/>
    <property type="match status" value="1"/>
</dbReference>
<dbReference type="PANTHER" id="PTHR43537:SF5">
    <property type="entry name" value="UXU OPERON TRANSCRIPTIONAL REGULATOR"/>
    <property type="match status" value="1"/>
</dbReference>
<evidence type="ECO:0000256" key="4">
    <source>
        <dbReference type="SAM" id="MobiDB-lite"/>
    </source>
</evidence>
<dbReference type="GO" id="GO:0003677">
    <property type="term" value="F:DNA binding"/>
    <property type="evidence" value="ECO:0007669"/>
    <property type="project" value="UniProtKB-KW"/>
</dbReference>
<dbReference type="PANTHER" id="PTHR43537">
    <property type="entry name" value="TRANSCRIPTIONAL REGULATOR, GNTR FAMILY"/>
    <property type="match status" value="1"/>
</dbReference>
<proteinExistence type="predicted"/>
<feature type="region of interest" description="Disordered" evidence="4">
    <location>
        <begin position="1"/>
        <end position="21"/>
    </location>
</feature>
<dbReference type="GO" id="GO:0003700">
    <property type="term" value="F:DNA-binding transcription factor activity"/>
    <property type="evidence" value="ECO:0007669"/>
    <property type="project" value="InterPro"/>
</dbReference>
<dbReference type="PRINTS" id="PR00035">
    <property type="entry name" value="HTHGNTR"/>
</dbReference>
<dbReference type="PROSITE" id="PS50949">
    <property type="entry name" value="HTH_GNTR"/>
    <property type="match status" value="1"/>
</dbReference>
<accession>A0AAP5ER64</accession>
<evidence type="ECO:0000256" key="3">
    <source>
        <dbReference type="ARBA" id="ARBA00023163"/>
    </source>
</evidence>
<evidence type="ECO:0000259" key="5">
    <source>
        <dbReference type="PROSITE" id="PS50949"/>
    </source>
</evidence>
<evidence type="ECO:0000256" key="2">
    <source>
        <dbReference type="ARBA" id="ARBA00023125"/>
    </source>
</evidence>
<keyword evidence="3" id="KW-0804">Transcription</keyword>
<dbReference type="Gene3D" id="1.20.120.530">
    <property type="entry name" value="GntR ligand-binding domain-like"/>
    <property type="match status" value="1"/>
</dbReference>
<reference evidence="7" key="1">
    <citation type="submission" date="2022-06" db="EMBL/GenBank/DDBJ databases">
        <title>PHB producers.</title>
        <authorList>
            <person name="Besaury L."/>
        </authorList>
    </citation>
    <scope>NUCLEOTIDE SEQUENCE</scope>
    <source>
        <strain evidence="7 8">SEWS6</strain>
    </source>
</reference>
<dbReference type="Pfam" id="PF00392">
    <property type="entry name" value="GntR"/>
    <property type="match status" value="1"/>
</dbReference>
<dbReference type="Proteomes" id="UP001209412">
    <property type="component" value="Unassembled WGS sequence"/>
</dbReference>
<evidence type="ECO:0000313" key="9">
    <source>
        <dbReference type="Proteomes" id="UP001242288"/>
    </source>
</evidence>
<dbReference type="InterPro" id="IPR011711">
    <property type="entry name" value="GntR_C"/>
</dbReference>
<keyword evidence="8" id="KW-1185">Reference proteome</keyword>
<dbReference type="EMBL" id="JAMXWF010000035">
    <property type="protein sequence ID" value="MDQ6411743.1"/>
    <property type="molecule type" value="Genomic_DNA"/>
</dbReference>
<protein>
    <submittedName>
        <fullName evidence="7">GntR family transcriptional regulator</fullName>
    </submittedName>
</protein>
<dbReference type="SMART" id="SM00895">
    <property type="entry name" value="FCD"/>
    <property type="match status" value="1"/>
</dbReference>
<dbReference type="InterPro" id="IPR036388">
    <property type="entry name" value="WH-like_DNA-bd_sf"/>
</dbReference>
<dbReference type="Proteomes" id="UP001242288">
    <property type="component" value="Unassembled WGS sequence"/>
</dbReference>
<keyword evidence="1" id="KW-0805">Transcription regulation</keyword>
<dbReference type="EMBL" id="JAPKHW010000035">
    <property type="protein sequence ID" value="MCX4149925.1"/>
    <property type="molecule type" value="Genomic_DNA"/>
</dbReference>
<dbReference type="InterPro" id="IPR008920">
    <property type="entry name" value="TF_FadR/GntR_C"/>
</dbReference>
<feature type="compositionally biased region" description="Polar residues" evidence="4">
    <location>
        <begin position="1"/>
        <end position="11"/>
    </location>
</feature>